<evidence type="ECO:0000256" key="1">
    <source>
        <dbReference type="SAM" id="SignalP"/>
    </source>
</evidence>
<dbReference type="AlphaFoldDB" id="A0A419T7H1"/>
<keyword evidence="4" id="KW-1185">Reference proteome</keyword>
<name>A0A419T7H1_9FIRM</name>
<dbReference type="InterPro" id="IPR051465">
    <property type="entry name" value="Cell_Envelope_Struct_Comp"/>
</dbReference>
<proteinExistence type="predicted"/>
<sequence length="854" mass="94462">MRKVLSVLLVLSLVFGSFSFAFAASDIEGHKYEDAVKRLNALGLVQGDDRGFAPDDTITRAEFATLVVRALGYEEVAEVSKGATNFTDVPATHWASGYINIASSMGLINGYGDGQFGPEDQITYEQAITLMVRALGYKQDALDKGGYPVGYMLVAKDLDITDGIDDGVVGVPATRGIVFKLMDNSLTVDMMVKEGTGEDATWKVEEGKTILGELGNEKVTARVVDFNADDNEITLEGEKDAFIVPEGFDYEANFGLELTVWANGDNEVQLYEVEDEPLFDAVEIDGEDVELVAAEETYEVADDALIYVNGEEKDAPEAVDYAKVVLNDDDEVVFFDGYNWDDTMVVEDVDDDVVYSYNDDELDLEDYTLVKDGKTVAGDELEEGDILFFNEDAEYVVVYNESEEGELERVYTNSFKFEGEVYDNSNTNYDVKYLDGDELGKVDEEVLDAMKDEGEVEIFFDFAGNAVLVVGDQGEADTSSFYGVVNYFNDYTDDKYDEDYYVLEVLNEEGDLVEYDLLADDFTNLDSYTTGDTSNLIEKVVKVTVDEDGDVTEVDVLADDGTISGDGIEIDAVYADGFRLKDDTIVFWSEGETNVEDYAVMTWEEAADEFSKVLAADVYAENGRAKVLFVSDSDADTEDTDYTGLVTNVRELKSGDVWEVTIEINGEELEYLTDEDEVTSVGDIEDTIVTITVGNKSGEIKNIDESPRSASIEIAELSTADDTITATVTDDVYELVDNTVIYDKTDEFAELSLRDLEEGDIVSVYFVNDDTDRFVNYVVRTDLAPETPEDGDTVDGKTLEAIYEATNTLKIDGELYEYAGDVSELSGLVDSEITFKTQEVNGKVYAYDIEEVTE</sequence>
<dbReference type="Pfam" id="PF00395">
    <property type="entry name" value="SLH"/>
    <property type="match status" value="2"/>
</dbReference>
<accession>A0A419T7H1</accession>
<feature type="signal peptide" evidence="1">
    <location>
        <begin position="1"/>
        <end position="23"/>
    </location>
</feature>
<dbReference type="InterPro" id="IPR001119">
    <property type="entry name" value="SLH_dom"/>
</dbReference>
<evidence type="ECO:0000313" key="4">
    <source>
        <dbReference type="Proteomes" id="UP000284177"/>
    </source>
</evidence>
<evidence type="ECO:0000313" key="3">
    <source>
        <dbReference type="EMBL" id="RKD33504.1"/>
    </source>
</evidence>
<dbReference type="OrthoDB" id="1706086at2"/>
<dbReference type="EMBL" id="MCIB01000005">
    <property type="protein sequence ID" value="RKD33504.1"/>
    <property type="molecule type" value="Genomic_DNA"/>
</dbReference>
<comment type="caution">
    <text evidence="3">The sequence shown here is derived from an EMBL/GenBank/DDBJ whole genome shotgun (WGS) entry which is preliminary data.</text>
</comment>
<gene>
    <name evidence="3" type="ORF">BET03_08950</name>
</gene>
<reference evidence="3 4" key="1">
    <citation type="submission" date="2016-08" db="EMBL/GenBank/DDBJ databases">
        <title>Novel Firmicutes and Novel Genomes.</title>
        <authorList>
            <person name="Poppleton D.I."/>
            <person name="Gribaldo S."/>
        </authorList>
    </citation>
    <scope>NUCLEOTIDE SEQUENCE [LARGE SCALE GENOMIC DNA]</scope>
    <source>
        <strain evidence="3 4">CTT3</strain>
    </source>
</reference>
<dbReference type="RefSeq" id="WP_120167660.1">
    <property type="nucleotide sequence ID" value="NZ_MCIB01000005.1"/>
</dbReference>
<keyword evidence="1" id="KW-0732">Signal</keyword>
<feature type="domain" description="SLH" evidence="2">
    <location>
        <begin position="82"/>
        <end position="145"/>
    </location>
</feature>
<evidence type="ECO:0000259" key="2">
    <source>
        <dbReference type="PROSITE" id="PS51272"/>
    </source>
</evidence>
<organism evidence="3 4">
    <name type="scientific">Thermohalobacter berrensis</name>
    <dbReference type="NCBI Taxonomy" id="99594"/>
    <lineage>
        <taxon>Bacteria</taxon>
        <taxon>Bacillati</taxon>
        <taxon>Bacillota</taxon>
        <taxon>Tissierellia</taxon>
        <taxon>Tissierellales</taxon>
        <taxon>Thermohalobacteraceae</taxon>
        <taxon>Thermohalobacter</taxon>
    </lineage>
</organism>
<dbReference type="PANTHER" id="PTHR43308">
    <property type="entry name" value="OUTER MEMBRANE PROTEIN ALPHA-RELATED"/>
    <property type="match status" value="1"/>
</dbReference>
<feature type="domain" description="SLH" evidence="2">
    <location>
        <begin position="19"/>
        <end position="81"/>
    </location>
</feature>
<feature type="chain" id="PRO_5019009609" description="SLH domain-containing protein" evidence="1">
    <location>
        <begin position="24"/>
        <end position="854"/>
    </location>
</feature>
<protein>
    <recommendedName>
        <fullName evidence="2">SLH domain-containing protein</fullName>
    </recommendedName>
</protein>
<dbReference type="Proteomes" id="UP000284177">
    <property type="component" value="Unassembled WGS sequence"/>
</dbReference>
<dbReference type="PROSITE" id="PS51272">
    <property type="entry name" value="SLH"/>
    <property type="match status" value="2"/>
</dbReference>